<protein>
    <submittedName>
        <fullName evidence="1">Uncharacterized protein</fullName>
    </submittedName>
</protein>
<dbReference type="Gramene" id="MELO3C034490.2.1">
    <property type="protein sequence ID" value="MELO3C034490.2.1"/>
    <property type="gene ID" value="MELO3C034490.2"/>
</dbReference>
<dbReference type="AlphaFoldDB" id="A0A9I9EIY2"/>
<evidence type="ECO:0000313" key="1">
    <source>
        <dbReference type="EnsemblPlants" id="MELO3C034490.2.1"/>
    </source>
</evidence>
<proteinExistence type="predicted"/>
<reference evidence="1" key="1">
    <citation type="submission" date="2023-03" db="UniProtKB">
        <authorList>
            <consortium name="EnsemblPlants"/>
        </authorList>
    </citation>
    <scope>IDENTIFICATION</scope>
</reference>
<accession>A0A9I9EIY2</accession>
<name>A0A9I9EIY2_CUCME</name>
<sequence>MKVFFVYASDLFDAYCVLERLNPSLDKGPHPLIGSRGIRFIGGLKEQDIVLGVKWYFDPVKFIFRSSKLKEIVKVILGQGDLPQCHFNWQKNQSSILKRISYKSYARKARLARINVRRRASSLCENGSLKDKNVAYIKNFITIKKKGGRLCEKSYVDVQSSSKWTQNPKERHKGVAFPPSIKEIFFFSDQPASESLDHHLASVYHQLHEWASSKDMTNARKEEFGQTPP</sequence>
<dbReference type="EnsemblPlants" id="MELO3C034490.2.1">
    <property type="protein sequence ID" value="MELO3C034490.2.1"/>
    <property type="gene ID" value="MELO3C034490.2"/>
</dbReference>
<organism evidence="1">
    <name type="scientific">Cucumis melo</name>
    <name type="common">Muskmelon</name>
    <dbReference type="NCBI Taxonomy" id="3656"/>
    <lineage>
        <taxon>Eukaryota</taxon>
        <taxon>Viridiplantae</taxon>
        <taxon>Streptophyta</taxon>
        <taxon>Embryophyta</taxon>
        <taxon>Tracheophyta</taxon>
        <taxon>Spermatophyta</taxon>
        <taxon>Magnoliopsida</taxon>
        <taxon>eudicotyledons</taxon>
        <taxon>Gunneridae</taxon>
        <taxon>Pentapetalae</taxon>
        <taxon>rosids</taxon>
        <taxon>fabids</taxon>
        <taxon>Cucurbitales</taxon>
        <taxon>Cucurbitaceae</taxon>
        <taxon>Benincaseae</taxon>
        <taxon>Cucumis</taxon>
    </lineage>
</organism>